<feature type="transmembrane region" description="Helical" evidence="8">
    <location>
        <begin position="349"/>
        <end position="366"/>
    </location>
</feature>
<feature type="transmembrane region" description="Helical" evidence="8">
    <location>
        <begin position="133"/>
        <end position="150"/>
    </location>
</feature>
<feature type="transmembrane region" description="Helical" evidence="8">
    <location>
        <begin position="234"/>
        <end position="253"/>
    </location>
</feature>
<comment type="subcellular location">
    <subcellularLocation>
        <location evidence="1">Cell membrane</location>
        <topology evidence="1">Multi-pass membrane protein</topology>
    </subcellularLocation>
</comment>
<dbReference type="Proteomes" id="UP000600214">
    <property type="component" value="Unassembled WGS sequence"/>
</dbReference>
<dbReference type="PANTHER" id="PTHR33908:SF11">
    <property type="entry name" value="MEMBRANE PROTEIN"/>
    <property type="match status" value="1"/>
</dbReference>
<gene>
    <name evidence="9" type="ORF">GCM10007423_58070</name>
</gene>
<keyword evidence="7 8" id="KW-0472">Membrane</keyword>
<evidence type="ECO:0000256" key="5">
    <source>
        <dbReference type="ARBA" id="ARBA00022692"/>
    </source>
</evidence>
<reference evidence="10" key="1">
    <citation type="journal article" date="2019" name="Int. J. Syst. Evol. Microbiol.">
        <title>The Global Catalogue of Microorganisms (GCM) 10K type strain sequencing project: providing services to taxonomists for standard genome sequencing and annotation.</title>
        <authorList>
            <consortium name="The Broad Institute Genomics Platform"/>
            <consortium name="The Broad Institute Genome Sequencing Center for Infectious Disease"/>
            <person name="Wu L."/>
            <person name="Ma J."/>
        </authorList>
    </citation>
    <scope>NUCLEOTIDE SEQUENCE [LARGE SCALE GENOMIC DNA]</scope>
    <source>
        <strain evidence="10">CGMCC 1.15288</strain>
    </source>
</reference>
<keyword evidence="6 8" id="KW-1133">Transmembrane helix</keyword>
<keyword evidence="5 8" id="KW-0812">Transmembrane</keyword>
<sequence length="494" mass="55479">MISSFGKREYHPWWLPWLFTLSFILITFLPRSIDDTMFMDGVTYAAIARNMAQGIGSFWRPFFAHSFWLPYDNGDYFSGHPPLQFGLQSLLFSVFGDTPAVENGYNLLVLIGYIILITKIWQKLVGPNSEFRTFGWLPVLCWYGIAIVYYSIPNNFLDSTMGLFCLASSYFQLIYLKKEIDRKSTVVWPLLAGVCLVLAFLTKGPVGLYPLAFSGIYAISAHSARFSNAFRPTIIMLVIIILSIAGILAYTPARKFMTNYFYGQVMQALLQKREKAGTGWIAHLTLVSELLRSLYPHFIACAALHGLSFGLKWKISPSKMISENTVLTLLVAASGIIPMLVSIKQYPHYLLPALPFVALFFAFLLVQRFALLMAWKKQLTIIGLSIATLACWGATFQKLTTIQPDIYSANAKQLRTLVPSASTIGVCHDLFQRADIHANLQRYHRLSLTTQIDSVHYVLGDSTCLPQFDSTHDSLVALNGGYFLVIRSAAQGHH</sequence>
<dbReference type="EMBL" id="BMIA01000005">
    <property type="protein sequence ID" value="GGH53018.1"/>
    <property type="molecule type" value="Genomic_DNA"/>
</dbReference>
<name>A0ABQ1ZAC3_9BACT</name>
<evidence type="ECO:0000313" key="9">
    <source>
        <dbReference type="EMBL" id="GGH53018.1"/>
    </source>
</evidence>
<accession>A0ABQ1ZAC3</accession>
<dbReference type="PANTHER" id="PTHR33908">
    <property type="entry name" value="MANNOSYLTRANSFERASE YKCB-RELATED"/>
    <property type="match status" value="1"/>
</dbReference>
<feature type="transmembrane region" description="Helical" evidence="8">
    <location>
        <begin position="12"/>
        <end position="29"/>
    </location>
</feature>
<comment type="caution">
    <text evidence="9">The sequence shown here is derived from an EMBL/GenBank/DDBJ whole genome shotgun (WGS) entry which is preliminary data.</text>
</comment>
<evidence type="ECO:0000256" key="6">
    <source>
        <dbReference type="ARBA" id="ARBA00022989"/>
    </source>
</evidence>
<evidence type="ECO:0000256" key="7">
    <source>
        <dbReference type="ARBA" id="ARBA00023136"/>
    </source>
</evidence>
<feature type="transmembrane region" description="Helical" evidence="8">
    <location>
        <begin position="325"/>
        <end position="343"/>
    </location>
</feature>
<feature type="transmembrane region" description="Helical" evidence="8">
    <location>
        <begin position="378"/>
        <end position="396"/>
    </location>
</feature>
<evidence type="ECO:0000313" key="10">
    <source>
        <dbReference type="Proteomes" id="UP000600214"/>
    </source>
</evidence>
<feature type="transmembrane region" description="Helical" evidence="8">
    <location>
        <begin position="156"/>
        <end position="176"/>
    </location>
</feature>
<dbReference type="InterPro" id="IPR050297">
    <property type="entry name" value="LipidA_mod_glycosyltrf_83"/>
</dbReference>
<keyword evidence="3" id="KW-0328">Glycosyltransferase</keyword>
<organism evidence="9 10">
    <name type="scientific">Dyadobacter endophyticus</name>
    <dbReference type="NCBI Taxonomy" id="1749036"/>
    <lineage>
        <taxon>Bacteria</taxon>
        <taxon>Pseudomonadati</taxon>
        <taxon>Bacteroidota</taxon>
        <taxon>Cytophagia</taxon>
        <taxon>Cytophagales</taxon>
        <taxon>Spirosomataceae</taxon>
        <taxon>Dyadobacter</taxon>
    </lineage>
</organism>
<keyword evidence="4" id="KW-0808">Transferase</keyword>
<proteinExistence type="predicted"/>
<feature type="transmembrane region" description="Helical" evidence="8">
    <location>
        <begin position="185"/>
        <end position="202"/>
    </location>
</feature>
<evidence type="ECO:0008006" key="11">
    <source>
        <dbReference type="Google" id="ProtNLM"/>
    </source>
</evidence>
<evidence type="ECO:0000256" key="4">
    <source>
        <dbReference type="ARBA" id="ARBA00022679"/>
    </source>
</evidence>
<dbReference type="RefSeq" id="WP_188938797.1">
    <property type="nucleotide sequence ID" value="NZ_BMIA01000005.1"/>
</dbReference>
<evidence type="ECO:0000256" key="1">
    <source>
        <dbReference type="ARBA" id="ARBA00004651"/>
    </source>
</evidence>
<keyword evidence="10" id="KW-1185">Reference proteome</keyword>
<feature type="transmembrane region" description="Helical" evidence="8">
    <location>
        <begin position="104"/>
        <end position="121"/>
    </location>
</feature>
<evidence type="ECO:0000256" key="8">
    <source>
        <dbReference type="SAM" id="Phobius"/>
    </source>
</evidence>
<evidence type="ECO:0000256" key="3">
    <source>
        <dbReference type="ARBA" id="ARBA00022676"/>
    </source>
</evidence>
<evidence type="ECO:0000256" key="2">
    <source>
        <dbReference type="ARBA" id="ARBA00022475"/>
    </source>
</evidence>
<protein>
    <recommendedName>
        <fullName evidence="11">Glycosyltransferase RgtA/B/C/D-like domain-containing protein</fullName>
    </recommendedName>
</protein>
<keyword evidence="2" id="KW-1003">Cell membrane</keyword>